<feature type="compositionally biased region" description="Acidic residues" evidence="1">
    <location>
        <begin position="105"/>
        <end position="120"/>
    </location>
</feature>
<protein>
    <submittedName>
        <fullName evidence="2">Uncharacterized protein</fullName>
    </submittedName>
</protein>
<evidence type="ECO:0000313" key="2">
    <source>
        <dbReference type="EMBL" id="CAE0712374.1"/>
    </source>
</evidence>
<organism evidence="2">
    <name type="scientific">Pseudo-nitzschia australis</name>
    <dbReference type="NCBI Taxonomy" id="44445"/>
    <lineage>
        <taxon>Eukaryota</taxon>
        <taxon>Sar</taxon>
        <taxon>Stramenopiles</taxon>
        <taxon>Ochrophyta</taxon>
        <taxon>Bacillariophyta</taxon>
        <taxon>Bacillariophyceae</taxon>
        <taxon>Bacillariophycidae</taxon>
        <taxon>Bacillariales</taxon>
        <taxon>Bacillariaceae</taxon>
        <taxon>Pseudo-nitzschia</taxon>
    </lineage>
</organism>
<evidence type="ECO:0000256" key="1">
    <source>
        <dbReference type="SAM" id="MobiDB-lite"/>
    </source>
</evidence>
<gene>
    <name evidence="2" type="ORF">PAUS00366_LOCUS5126</name>
</gene>
<feature type="region of interest" description="Disordered" evidence="1">
    <location>
        <begin position="1"/>
        <end position="194"/>
    </location>
</feature>
<reference evidence="2" key="1">
    <citation type="submission" date="2021-01" db="EMBL/GenBank/DDBJ databases">
        <authorList>
            <person name="Corre E."/>
            <person name="Pelletier E."/>
            <person name="Niang G."/>
            <person name="Scheremetjew M."/>
            <person name="Finn R."/>
            <person name="Kale V."/>
            <person name="Holt S."/>
            <person name="Cochrane G."/>
            <person name="Meng A."/>
            <person name="Brown T."/>
            <person name="Cohen L."/>
        </authorList>
    </citation>
    <scope>NUCLEOTIDE SEQUENCE</scope>
    <source>
        <strain evidence="2">10249 10 AB</strain>
    </source>
</reference>
<name>A0A7S4ADQ1_9STRA</name>
<dbReference type="AlphaFoldDB" id="A0A7S4ADQ1"/>
<accession>A0A7S4ADQ1</accession>
<dbReference type="EMBL" id="HBIX01006502">
    <property type="protein sequence ID" value="CAE0712374.1"/>
    <property type="molecule type" value="Transcribed_RNA"/>
</dbReference>
<feature type="compositionally biased region" description="Acidic residues" evidence="1">
    <location>
        <begin position="80"/>
        <end position="92"/>
    </location>
</feature>
<feature type="compositionally biased region" description="Low complexity" evidence="1">
    <location>
        <begin position="1"/>
        <end position="30"/>
    </location>
</feature>
<sequence>MSTASCNSNSSSNDSDSSTKPSSCASTTKAGRIFRKSIGTLTVDVDDGSENVRSSKFFGEIIRDPDQQPSKRKRATPDKDGDDNCSDLDLDLDQPPSKRKRVTLDEDSDDNDNGDNDDGDDVKPKRIFESAGNGKSIGKCSKTSLAHDKLPRDKYGNRISAESDKSSLVRTVSSGLERRSSVSPRNDVFHPAMA</sequence>
<feature type="compositionally biased region" description="Basic and acidic residues" evidence="1">
    <location>
        <begin position="145"/>
        <end position="167"/>
    </location>
</feature>
<proteinExistence type="predicted"/>